<sequence length="115" mass="13538">MENKQIKVYLSRDSVCAADDVKDPNPATFYLPDTIEEFIVIMDEMLPFKKWKCYLGEYRKGIVGAEDGILVWKEVDNHVLISSYKNNNKLIVAYDSDWYETIKAHPYLYFERCLD</sequence>
<proteinExistence type="predicted"/>
<evidence type="ECO:0008006" key="3">
    <source>
        <dbReference type="Google" id="ProtNLM"/>
    </source>
</evidence>
<dbReference type="RefSeq" id="WP_198465556.1">
    <property type="nucleotide sequence ID" value="NZ_JAEFDB010000003.1"/>
</dbReference>
<evidence type="ECO:0000313" key="2">
    <source>
        <dbReference type="Proteomes" id="UP000641139"/>
    </source>
</evidence>
<reference evidence="1 2" key="1">
    <citation type="journal article" date="2021" name="Int. J. Syst. Evol. Microbiol.">
        <title>Capnocytophaga periodontitidis sp. nov., isolated from subgingival plaque of periodontitis patient.</title>
        <authorList>
            <person name="Zhang Y."/>
            <person name="Qiao D."/>
            <person name="Shi W."/>
            <person name="Wu D."/>
            <person name="Cai M."/>
        </authorList>
    </citation>
    <scope>NUCLEOTIDE SEQUENCE [LARGE SCALE GENOMIC DNA]</scope>
    <source>
        <strain evidence="1 2">051621</strain>
    </source>
</reference>
<gene>
    <name evidence="1" type="ORF">I7X30_00295</name>
</gene>
<protein>
    <recommendedName>
        <fullName evidence="3">SMI1/KNR4 family protein</fullName>
    </recommendedName>
</protein>
<organism evidence="1 2">
    <name type="scientific">Capnocytophaga periodontitidis</name>
    <dbReference type="NCBI Taxonomy" id="2795027"/>
    <lineage>
        <taxon>Bacteria</taxon>
        <taxon>Pseudomonadati</taxon>
        <taxon>Bacteroidota</taxon>
        <taxon>Flavobacteriia</taxon>
        <taxon>Flavobacteriales</taxon>
        <taxon>Flavobacteriaceae</taxon>
        <taxon>Capnocytophaga</taxon>
    </lineage>
</organism>
<dbReference type="Proteomes" id="UP000641139">
    <property type="component" value="Unassembled WGS sequence"/>
</dbReference>
<evidence type="ECO:0000313" key="1">
    <source>
        <dbReference type="EMBL" id="MBI1645508.1"/>
    </source>
</evidence>
<name>A0ABS0SI48_9FLAO</name>
<comment type="caution">
    <text evidence="1">The sequence shown here is derived from an EMBL/GenBank/DDBJ whole genome shotgun (WGS) entry which is preliminary data.</text>
</comment>
<accession>A0ABS0SI48</accession>
<keyword evidence="2" id="KW-1185">Reference proteome</keyword>
<dbReference type="EMBL" id="JAEFDC010000001">
    <property type="protein sequence ID" value="MBI1645508.1"/>
    <property type="molecule type" value="Genomic_DNA"/>
</dbReference>